<evidence type="ECO:0000313" key="2">
    <source>
        <dbReference type="Proteomes" id="UP000525078"/>
    </source>
</evidence>
<proteinExistence type="predicted"/>
<sequence>MMIDPYAAGPKDWLKDQKKKSSKFLLAPIDASRESLRSAYLLLNAKDSDYSEKDMEEIQSLLRSAARDCVIEERNSFVAFQANTGVEVCTFRLIVKNAASLLGDKDPLKLEAEAILADLIRSFSSLQTVANEADIQLPSERQRIADSLTNAISFLDKFEQGVKDCLEI</sequence>
<gene>
    <name evidence="1" type="ORF">F8388_015083</name>
</gene>
<dbReference type="Proteomes" id="UP000525078">
    <property type="component" value="Unassembled WGS sequence"/>
</dbReference>
<accession>A0A7J6EL78</accession>
<dbReference type="PANTHER" id="PTHR36398:SF1">
    <property type="entry name" value="PLASMA MEMBRANE FUSION PROTEIN"/>
    <property type="match status" value="1"/>
</dbReference>
<dbReference type="PANTHER" id="PTHR36398">
    <property type="entry name" value="PLASMA MEMBRANE FUSION PROTEIN"/>
    <property type="match status" value="1"/>
</dbReference>
<reference evidence="1 2" key="1">
    <citation type="journal article" date="2020" name="bioRxiv">
        <title>Sequence and annotation of 42 cannabis genomes reveals extensive copy number variation in cannabinoid synthesis and pathogen resistance genes.</title>
        <authorList>
            <person name="Mckernan K.J."/>
            <person name="Helbert Y."/>
            <person name="Kane L.T."/>
            <person name="Ebling H."/>
            <person name="Zhang L."/>
            <person name="Liu B."/>
            <person name="Eaton Z."/>
            <person name="Mclaughlin S."/>
            <person name="Kingan S."/>
            <person name="Baybayan P."/>
            <person name="Concepcion G."/>
            <person name="Jordan M."/>
            <person name="Riva A."/>
            <person name="Barbazuk W."/>
            <person name="Harkins T."/>
        </authorList>
    </citation>
    <scope>NUCLEOTIDE SEQUENCE [LARGE SCALE GENOMIC DNA]</scope>
    <source>
        <strain evidence="2">cv. Jamaican Lion 4</strain>
        <tissue evidence="1">Leaf</tissue>
    </source>
</reference>
<protein>
    <submittedName>
        <fullName evidence="1">Uncharacterized protein</fullName>
    </submittedName>
</protein>
<evidence type="ECO:0000313" key="1">
    <source>
        <dbReference type="EMBL" id="KAF4359036.1"/>
    </source>
</evidence>
<organism evidence="1 2">
    <name type="scientific">Cannabis sativa</name>
    <name type="common">Hemp</name>
    <name type="synonym">Marijuana</name>
    <dbReference type="NCBI Taxonomy" id="3483"/>
    <lineage>
        <taxon>Eukaryota</taxon>
        <taxon>Viridiplantae</taxon>
        <taxon>Streptophyta</taxon>
        <taxon>Embryophyta</taxon>
        <taxon>Tracheophyta</taxon>
        <taxon>Spermatophyta</taxon>
        <taxon>Magnoliopsida</taxon>
        <taxon>eudicotyledons</taxon>
        <taxon>Gunneridae</taxon>
        <taxon>Pentapetalae</taxon>
        <taxon>rosids</taxon>
        <taxon>fabids</taxon>
        <taxon>Rosales</taxon>
        <taxon>Cannabaceae</taxon>
        <taxon>Cannabis</taxon>
    </lineage>
</organism>
<comment type="caution">
    <text evidence="1">The sequence shown here is derived from an EMBL/GenBank/DDBJ whole genome shotgun (WGS) entry which is preliminary data.</text>
</comment>
<dbReference type="AlphaFoldDB" id="A0A7J6EL78"/>
<dbReference type="EMBL" id="JAATIP010000219">
    <property type="protein sequence ID" value="KAF4359036.1"/>
    <property type="molecule type" value="Genomic_DNA"/>
</dbReference>
<dbReference type="GO" id="GO:0009507">
    <property type="term" value="C:chloroplast"/>
    <property type="evidence" value="ECO:0007669"/>
    <property type="project" value="TreeGrafter"/>
</dbReference>
<name>A0A7J6EL78_CANSA</name>